<dbReference type="EMBL" id="BPLR01011397">
    <property type="protein sequence ID" value="GIY46309.1"/>
    <property type="molecule type" value="Genomic_DNA"/>
</dbReference>
<dbReference type="AlphaFoldDB" id="A0AAV4TJL6"/>
<dbReference type="Proteomes" id="UP001054945">
    <property type="component" value="Unassembled WGS sequence"/>
</dbReference>
<name>A0AAV4TJL6_CAEEX</name>
<accession>A0AAV4TJL6</accession>
<reference evidence="1 2" key="1">
    <citation type="submission" date="2021-06" db="EMBL/GenBank/DDBJ databases">
        <title>Caerostris extrusa draft genome.</title>
        <authorList>
            <person name="Kono N."/>
            <person name="Arakawa K."/>
        </authorList>
    </citation>
    <scope>NUCLEOTIDE SEQUENCE [LARGE SCALE GENOMIC DNA]</scope>
</reference>
<protein>
    <submittedName>
        <fullName evidence="1">Uncharacterized protein</fullName>
    </submittedName>
</protein>
<keyword evidence="2" id="KW-1185">Reference proteome</keyword>
<gene>
    <name evidence="1" type="ORF">CEXT_460821</name>
</gene>
<comment type="caution">
    <text evidence="1">The sequence shown here is derived from an EMBL/GenBank/DDBJ whole genome shotgun (WGS) entry which is preliminary data.</text>
</comment>
<evidence type="ECO:0000313" key="1">
    <source>
        <dbReference type="EMBL" id="GIY46309.1"/>
    </source>
</evidence>
<sequence>MKPLNIIKGYPLNTTANDCFLEDSRLLFYDHVHRKEERVLKRTHIEGLSSIFRAKHNESDLLSPLRNSEKTVDGFHNEPAKILFCILFKLQRNTSIAC</sequence>
<proteinExistence type="predicted"/>
<evidence type="ECO:0000313" key="2">
    <source>
        <dbReference type="Proteomes" id="UP001054945"/>
    </source>
</evidence>
<organism evidence="1 2">
    <name type="scientific">Caerostris extrusa</name>
    <name type="common">Bark spider</name>
    <name type="synonym">Caerostris bankana</name>
    <dbReference type="NCBI Taxonomy" id="172846"/>
    <lineage>
        <taxon>Eukaryota</taxon>
        <taxon>Metazoa</taxon>
        <taxon>Ecdysozoa</taxon>
        <taxon>Arthropoda</taxon>
        <taxon>Chelicerata</taxon>
        <taxon>Arachnida</taxon>
        <taxon>Araneae</taxon>
        <taxon>Araneomorphae</taxon>
        <taxon>Entelegynae</taxon>
        <taxon>Araneoidea</taxon>
        <taxon>Araneidae</taxon>
        <taxon>Caerostris</taxon>
    </lineage>
</organism>